<dbReference type="AlphaFoldDB" id="A0A6F9D6G5"/>
<comment type="similarity">
    <text evidence="1">Belongs to the ATP-dependent AMP-binding enzyme family.</text>
</comment>
<keyword evidence="11" id="KW-0812">Transmembrane</keyword>
<evidence type="ECO:0000256" key="8">
    <source>
        <dbReference type="ARBA" id="ARBA00023223"/>
    </source>
</evidence>
<keyword evidence="6" id="KW-0067">ATP-binding</keyword>
<keyword evidence="8" id="KW-0455">Luminescence</keyword>
<dbReference type="EC" id="1.13.12.7" evidence="2"/>
<evidence type="ECO:0000259" key="12">
    <source>
        <dbReference type="Pfam" id="PF00501"/>
    </source>
</evidence>
<evidence type="ECO:0000256" key="4">
    <source>
        <dbReference type="ARBA" id="ARBA00022598"/>
    </source>
</evidence>
<dbReference type="PROSITE" id="PS00455">
    <property type="entry name" value="AMP_BINDING"/>
    <property type="match status" value="1"/>
</dbReference>
<dbReference type="GO" id="GO:0016405">
    <property type="term" value="F:CoA-ligase activity"/>
    <property type="evidence" value="ECO:0007669"/>
    <property type="project" value="TreeGrafter"/>
</dbReference>
<feature type="domain" description="AMP-binding enzyme C-terminal" evidence="13">
    <location>
        <begin position="434"/>
        <end position="509"/>
    </location>
</feature>
<keyword evidence="11" id="KW-1133">Transmembrane helix</keyword>
<evidence type="ECO:0000256" key="1">
    <source>
        <dbReference type="ARBA" id="ARBA00006432"/>
    </source>
</evidence>
<dbReference type="GO" id="GO:0005524">
    <property type="term" value="F:ATP binding"/>
    <property type="evidence" value="ECO:0007669"/>
    <property type="project" value="UniProtKB-KW"/>
</dbReference>
<dbReference type="GO" id="GO:0008218">
    <property type="term" value="P:bioluminescence"/>
    <property type="evidence" value="ECO:0007669"/>
    <property type="project" value="UniProtKB-KW"/>
</dbReference>
<comment type="catalytic activity">
    <reaction evidence="10">
        <text>firefly D-luciferin + ATP + O2 = firefly oxyluciferin + hnu + AMP + CO2 + diphosphate</text>
        <dbReference type="Rhea" id="RHEA:10732"/>
        <dbReference type="ChEBI" id="CHEBI:15379"/>
        <dbReference type="ChEBI" id="CHEBI:16526"/>
        <dbReference type="ChEBI" id="CHEBI:16792"/>
        <dbReference type="ChEBI" id="CHEBI:30212"/>
        <dbReference type="ChEBI" id="CHEBI:30616"/>
        <dbReference type="ChEBI" id="CHEBI:33019"/>
        <dbReference type="ChEBI" id="CHEBI:58038"/>
        <dbReference type="ChEBI" id="CHEBI:456215"/>
        <dbReference type="EC" id="1.13.12.7"/>
    </reaction>
</comment>
<keyword evidence="5" id="KW-0547">Nucleotide-binding</keyword>
<feature type="transmembrane region" description="Helical" evidence="11">
    <location>
        <begin position="220"/>
        <end position="240"/>
    </location>
</feature>
<dbReference type="Gene3D" id="3.30.300.30">
    <property type="match status" value="1"/>
</dbReference>
<dbReference type="PANTHER" id="PTHR24096:SF149">
    <property type="entry name" value="AMP-BINDING DOMAIN-CONTAINING PROTEIN-RELATED"/>
    <property type="match status" value="1"/>
</dbReference>
<protein>
    <recommendedName>
        <fullName evidence="3">Luciferin 4-monooxygenase</fullName>
        <ecNumber evidence="2">1.13.12.7</ecNumber>
    </recommendedName>
</protein>
<dbReference type="FunFam" id="3.30.300.30:FF:000007">
    <property type="entry name" value="4-coumarate--CoA ligase 2"/>
    <property type="match status" value="1"/>
</dbReference>
<reference evidence="14" key="1">
    <citation type="submission" date="2020-04" db="EMBL/GenBank/DDBJ databases">
        <authorList>
            <person name="Neveu A P."/>
        </authorList>
    </citation>
    <scope>NUCLEOTIDE SEQUENCE</scope>
    <source>
        <tissue evidence="14">Whole embryo</tissue>
    </source>
</reference>
<evidence type="ECO:0000256" key="11">
    <source>
        <dbReference type="SAM" id="Phobius"/>
    </source>
</evidence>
<evidence type="ECO:0000259" key="13">
    <source>
        <dbReference type="Pfam" id="PF13193"/>
    </source>
</evidence>
<feature type="domain" description="AMP-dependent synthetase/ligase" evidence="12">
    <location>
        <begin position="23"/>
        <end position="383"/>
    </location>
</feature>
<dbReference type="PANTHER" id="PTHR24096">
    <property type="entry name" value="LONG-CHAIN-FATTY-ACID--COA LIGASE"/>
    <property type="match status" value="1"/>
</dbReference>
<dbReference type="Pfam" id="PF00501">
    <property type="entry name" value="AMP-binding"/>
    <property type="match status" value="1"/>
</dbReference>
<keyword evidence="11" id="KW-0472">Membrane</keyword>
<accession>A0A6F9D6G5</accession>
<name>A0A6F9D6G5_9ASCI</name>
<evidence type="ECO:0000313" key="14">
    <source>
        <dbReference type="EMBL" id="CAB3219785.1"/>
    </source>
</evidence>
<dbReference type="InterPro" id="IPR000873">
    <property type="entry name" value="AMP-dep_synth/lig_dom"/>
</dbReference>
<dbReference type="InterPro" id="IPR020845">
    <property type="entry name" value="AMP-binding_CS"/>
</dbReference>
<dbReference type="Gene3D" id="2.30.38.10">
    <property type="entry name" value="Luciferase, Domain 3"/>
    <property type="match status" value="1"/>
</dbReference>
<keyword evidence="7" id="KW-0443">Lipid metabolism</keyword>
<evidence type="ECO:0000256" key="5">
    <source>
        <dbReference type="ARBA" id="ARBA00022741"/>
    </source>
</evidence>
<dbReference type="CDD" id="cd05911">
    <property type="entry name" value="Firefly_Luc_like"/>
    <property type="match status" value="1"/>
</dbReference>
<evidence type="ECO:0000256" key="10">
    <source>
        <dbReference type="ARBA" id="ARBA00048497"/>
    </source>
</evidence>
<dbReference type="Gene3D" id="3.40.50.980">
    <property type="match status" value="2"/>
</dbReference>
<organism evidence="14">
    <name type="scientific">Phallusia mammillata</name>
    <dbReference type="NCBI Taxonomy" id="59560"/>
    <lineage>
        <taxon>Eukaryota</taxon>
        <taxon>Metazoa</taxon>
        <taxon>Chordata</taxon>
        <taxon>Tunicata</taxon>
        <taxon>Ascidiacea</taxon>
        <taxon>Phlebobranchia</taxon>
        <taxon>Ascidiidae</taxon>
        <taxon>Phallusia</taxon>
    </lineage>
</organism>
<sequence>MILSSPHPDLLLPDVSFSEYVLRNIQKHGNEIALISADDNGKAYTYSELYESVLRCAGALFNLGVKKGDVVAVALGNRAEFPIIVLATAACGAILTTCNPNYTADEITKQFLHSKPSVVFVESGGLQTMIKVAEEAETIKQIFTAEKHSRCKSVWDLIAETGRKDFPFDVRPETKETPFYLPYSSGTTGLPKGVVLTHSNMVAIVALTGLAFAPSKKDCYYLVLPLFHIYGTMTIFTNLIQGIKTVLQRRFSVESFLHCVQEYKVTKTTAVPPMILAIYNSPLLSKYDTSSLQSLFSGAAPLPETVGFEVMKKLNLRVVQGWGLTEAVPLTATKDEQTPLKSIGKVIQNTKIKVVDTETGQELNCNENGEICVKGPQVMKGYYKNPEATAGCIDVDGWFHTGDIGYFDKFGHIYIIDRLKELIKVKGFQVAPAELEELLLRHPSVTDVAVIGIPDLKSGELPQAYLVVNDRSVTENDIHKFIEGRVSPYKYLKGGVVFCDVIPKSASGKILRRELRARAAAKAKL</sequence>
<dbReference type="InterPro" id="IPR045851">
    <property type="entry name" value="AMP-bd_C_sf"/>
</dbReference>
<keyword evidence="9" id="KW-0599">Photoprotein</keyword>
<dbReference type="Pfam" id="PF13193">
    <property type="entry name" value="AMP-binding_C"/>
    <property type="match status" value="1"/>
</dbReference>
<keyword evidence="4 14" id="KW-0436">Ligase</keyword>
<gene>
    <name evidence="14" type="primary">Acsf2-001</name>
</gene>
<evidence type="ECO:0000256" key="3">
    <source>
        <dbReference type="ARBA" id="ARBA00019043"/>
    </source>
</evidence>
<dbReference type="FunFam" id="3.40.50.12780:FF:000003">
    <property type="entry name" value="Long-chain-fatty-acid--CoA ligase FadD"/>
    <property type="match status" value="1"/>
</dbReference>
<dbReference type="InterPro" id="IPR025110">
    <property type="entry name" value="AMP-bd_C"/>
</dbReference>
<evidence type="ECO:0000256" key="6">
    <source>
        <dbReference type="ARBA" id="ARBA00022840"/>
    </source>
</evidence>
<dbReference type="GO" id="GO:0006629">
    <property type="term" value="P:lipid metabolic process"/>
    <property type="evidence" value="ECO:0007669"/>
    <property type="project" value="UniProtKB-KW"/>
</dbReference>
<evidence type="ECO:0000256" key="7">
    <source>
        <dbReference type="ARBA" id="ARBA00023098"/>
    </source>
</evidence>
<dbReference type="EMBL" id="LR782673">
    <property type="protein sequence ID" value="CAB3219785.1"/>
    <property type="molecule type" value="mRNA"/>
</dbReference>
<proteinExistence type="evidence at transcript level"/>
<feature type="transmembrane region" description="Helical" evidence="11">
    <location>
        <begin position="194"/>
        <end position="214"/>
    </location>
</feature>
<dbReference type="SUPFAM" id="SSF56801">
    <property type="entry name" value="Acetyl-CoA synthetase-like"/>
    <property type="match status" value="1"/>
</dbReference>
<evidence type="ECO:0000256" key="2">
    <source>
        <dbReference type="ARBA" id="ARBA00012532"/>
    </source>
</evidence>
<evidence type="ECO:0000256" key="9">
    <source>
        <dbReference type="ARBA" id="ARBA00023262"/>
    </source>
</evidence>